<evidence type="ECO:0000256" key="1">
    <source>
        <dbReference type="SAM" id="MobiDB-lite"/>
    </source>
</evidence>
<feature type="transmembrane region" description="Helical" evidence="2">
    <location>
        <begin position="43"/>
        <end position="61"/>
    </location>
</feature>
<feature type="region of interest" description="Disordered" evidence="1">
    <location>
        <begin position="1"/>
        <end position="36"/>
    </location>
</feature>
<keyword evidence="2" id="KW-0472">Membrane</keyword>
<protein>
    <submittedName>
        <fullName evidence="3">Uncharacterized protein</fullName>
    </submittedName>
</protein>
<dbReference type="Proteomes" id="UP000261600">
    <property type="component" value="Unplaced"/>
</dbReference>
<dbReference type="AlphaFoldDB" id="A0A3Q3K798"/>
<evidence type="ECO:0000313" key="4">
    <source>
        <dbReference type="Proteomes" id="UP000261600"/>
    </source>
</evidence>
<name>A0A3Q3K798_MONAL</name>
<evidence type="ECO:0000313" key="3">
    <source>
        <dbReference type="Ensembl" id="ENSMALP00000028925.1"/>
    </source>
</evidence>
<sequence>MIAAQDLQTEFQFPQEAESQLSSDTDFEDPDGKNARTGRSTVCFSKLISLFIYFLCLPIISTCTA</sequence>
<reference evidence="3" key="1">
    <citation type="submission" date="2025-08" db="UniProtKB">
        <authorList>
            <consortium name="Ensembl"/>
        </authorList>
    </citation>
    <scope>IDENTIFICATION</scope>
</reference>
<organism evidence="3 4">
    <name type="scientific">Monopterus albus</name>
    <name type="common">Swamp eel</name>
    <dbReference type="NCBI Taxonomy" id="43700"/>
    <lineage>
        <taxon>Eukaryota</taxon>
        <taxon>Metazoa</taxon>
        <taxon>Chordata</taxon>
        <taxon>Craniata</taxon>
        <taxon>Vertebrata</taxon>
        <taxon>Euteleostomi</taxon>
        <taxon>Actinopterygii</taxon>
        <taxon>Neopterygii</taxon>
        <taxon>Teleostei</taxon>
        <taxon>Neoteleostei</taxon>
        <taxon>Acanthomorphata</taxon>
        <taxon>Anabantaria</taxon>
        <taxon>Synbranchiformes</taxon>
        <taxon>Synbranchidae</taxon>
        <taxon>Monopterus</taxon>
    </lineage>
</organism>
<evidence type="ECO:0000256" key="2">
    <source>
        <dbReference type="SAM" id="Phobius"/>
    </source>
</evidence>
<dbReference type="STRING" id="43700.ENSMALP00000028925"/>
<keyword evidence="4" id="KW-1185">Reference proteome</keyword>
<dbReference type="Ensembl" id="ENSMALT00000029447.1">
    <property type="protein sequence ID" value="ENSMALP00000028925.1"/>
    <property type="gene ID" value="ENSMALG00000020012.1"/>
</dbReference>
<feature type="compositionally biased region" description="Polar residues" evidence="1">
    <location>
        <begin position="1"/>
        <end position="24"/>
    </location>
</feature>
<proteinExistence type="predicted"/>
<accession>A0A3Q3K798</accession>
<keyword evidence="2" id="KW-1133">Transmembrane helix</keyword>
<reference evidence="3" key="2">
    <citation type="submission" date="2025-09" db="UniProtKB">
        <authorList>
            <consortium name="Ensembl"/>
        </authorList>
    </citation>
    <scope>IDENTIFICATION</scope>
</reference>
<keyword evidence="2" id="KW-0812">Transmembrane</keyword>